<gene>
    <name evidence="2" type="ORF">Mal33_43570</name>
</gene>
<feature type="transmembrane region" description="Helical" evidence="1">
    <location>
        <begin position="348"/>
        <end position="369"/>
    </location>
</feature>
<name>A0A518IZ34_9BACT</name>
<feature type="transmembrane region" description="Helical" evidence="1">
    <location>
        <begin position="275"/>
        <end position="296"/>
    </location>
</feature>
<dbReference type="RefSeq" id="WP_145288618.1">
    <property type="nucleotide sequence ID" value="NZ_CP036318.1"/>
</dbReference>
<sequence>MLRFVMLCLMFGFAHPVIGIEPSREPTAELEPEPAWSVANRPDHFRKKRSFASPGAIEAWSDRVDRVEEGFLFIDGKHIPCPLEIKTDPETGQLHANGIPLWFDDDIGQPRYRRANAEPSRQPRNSQWVQRRLVQSLEGKRVVLAFGQRPAQFVDEVDFFPSLLNPDPTSQPFTDMRDSILDPELQMMVEQWLVSYSPSAELVEAAQVIVDRYDKVASENNAQIAATTTLSRLTYPMTMFGLIVGVYTFGHLMMTTPKSPALYPNANLLEMMSQATVVSVVLICAHAALDLTWTLLTSQAGQMREINPFGAQFLENPRALVAFKAIATLGACGLLIGLRKHRAAQTACWWMCLVCTILTFRWLIFSSMLV</sequence>
<dbReference type="Proteomes" id="UP000316770">
    <property type="component" value="Chromosome"/>
</dbReference>
<evidence type="ECO:0000313" key="3">
    <source>
        <dbReference type="Proteomes" id="UP000316770"/>
    </source>
</evidence>
<keyword evidence="3" id="KW-1185">Reference proteome</keyword>
<keyword evidence="1" id="KW-0812">Transmembrane</keyword>
<accession>A0A518IZ34</accession>
<dbReference type="EMBL" id="CP036318">
    <property type="protein sequence ID" value="QDV58339.1"/>
    <property type="molecule type" value="Genomic_DNA"/>
</dbReference>
<keyword evidence="1" id="KW-0472">Membrane</keyword>
<evidence type="ECO:0008006" key="4">
    <source>
        <dbReference type="Google" id="ProtNLM"/>
    </source>
</evidence>
<keyword evidence="1" id="KW-1133">Transmembrane helix</keyword>
<dbReference type="AlphaFoldDB" id="A0A518IZ34"/>
<feature type="transmembrane region" description="Helical" evidence="1">
    <location>
        <begin position="316"/>
        <end position="336"/>
    </location>
</feature>
<protein>
    <recommendedName>
        <fullName evidence="4">DUF5658 domain-containing protein</fullName>
    </recommendedName>
</protein>
<evidence type="ECO:0000256" key="1">
    <source>
        <dbReference type="SAM" id="Phobius"/>
    </source>
</evidence>
<evidence type="ECO:0000313" key="2">
    <source>
        <dbReference type="EMBL" id="QDV58339.1"/>
    </source>
</evidence>
<organism evidence="2 3">
    <name type="scientific">Rosistilla oblonga</name>
    <dbReference type="NCBI Taxonomy" id="2527990"/>
    <lineage>
        <taxon>Bacteria</taxon>
        <taxon>Pseudomonadati</taxon>
        <taxon>Planctomycetota</taxon>
        <taxon>Planctomycetia</taxon>
        <taxon>Pirellulales</taxon>
        <taxon>Pirellulaceae</taxon>
        <taxon>Rosistilla</taxon>
    </lineage>
</organism>
<feature type="transmembrane region" description="Helical" evidence="1">
    <location>
        <begin position="233"/>
        <end position="254"/>
    </location>
</feature>
<reference evidence="2 3" key="1">
    <citation type="submission" date="2019-02" db="EMBL/GenBank/DDBJ databases">
        <title>Deep-cultivation of Planctomycetes and their phenomic and genomic characterization uncovers novel biology.</title>
        <authorList>
            <person name="Wiegand S."/>
            <person name="Jogler M."/>
            <person name="Boedeker C."/>
            <person name="Pinto D."/>
            <person name="Vollmers J."/>
            <person name="Rivas-Marin E."/>
            <person name="Kohn T."/>
            <person name="Peeters S.H."/>
            <person name="Heuer A."/>
            <person name="Rast P."/>
            <person name="Oberbeckmann S."/>
            <person name="Bunk B."/>
            <person name="Jeske O."/>
            <person name="Meyerdierks A."/>
            <person name="Storesund J.E."/>
            <person name="Kallscheuer N."/>
            <person name="Luecker S."/>
            <person name="Lage O.M."/>
            <person name="Pohl T."/>
            <person name="Merkel B.J."/>
            <person name="Hornburger P."/>
            <person name="Mueller R.-W."/>
            <person name="Bruemmer F."/>
            <person name="Labrenz M."/>
            <person name="Spormann A.M."/>
            <person name="Op den Camp H."/>
            <person name="Overmann J."/>
            <person name="Amann R."/>
            <person name="Jetten M.S.M."/>
            <person name="Mascher T."/>
            <person name="Medema M.H."/>
            <person name="Devos D.P."/>
            <person name="Kaster A.-K."/>
            <person name="Ovreas L."/>
            <person name="Rohde M."/>
            <person name="Galperin M.Y."/>
            <person name="Jogler C."/>
        </authorList>
    </citation>
    <scope>NUCLEOTIDE SEQUENCE [LARGE SCALE GENOMIC DNA]</scope>
    <source>
        <strain evidence="2 3">Mal33</strain>
    </source>
</reference>
<proteinExistence type="predicted"/>